<dbReference type="OrthoDB" id="5648792at2"/>
<gene>
    <name evidence="1" type="ORF">Lbir_1887</name>
    <name evidence="2" type="ORF">NCTC12437_01772</name>
</gene>
<name>A0A378IB49_9GAMM</name>
<dbReference type="RefSeq" id="WP_058523916.1">
    <property type="nucleotide sequence ID" value="NZ_CAAAHV010000040.1"/>
</dbReference>
<evidence type="ECO:0000313" key="4">
    <source>
        <dbReference type="Proteomes" id="UP000255066"/>
    </source>
</evidence>
<organism evidence="2 4">
    <name type="scientific">Legionella birminghamensis</name>
    <dbReference type="NCBI Taxonomy" id="28083"/>
    <lineage>
        <taxon>Bacteria</taxon>
        <taxon>Pseudomonadati</taxon>
        <taxon>Pseudomonadota</taxon>
        <taxon>Gammaproteobacteria</taxon>
        <taxon>Legionellales</taxon>
        <taxon>Legionellaceae</taxon>
        <taxon>Legionella</taxon>
    </lineage>
</organism>
<dbReference type="STRING" id="28083.Lbir_1887"/>
<proteinExistence type="predicted"/>
<keyword evidence="3" id="KW-1185">Reference proteome</keyword>
<dbReference type="AlphaFoldDB" id="A0A378IB49"/>
<reference evidence="1 3" key="1">
    <citation type="submission" date="2015-11" db="EMBL/GenBank/DDBJ databases">
        <title>Genomic analysis of 38 Legionella species identifies large and diverse effector repertoires.</title>
        <authorList>
            <person name="Burstein D."/>
            <person name="Amaro F."/>
            <person name="Zusman T."/>
            <person name="Lifshitz Z."/>
            <person name="Cohen O."/>
            <person name="Gilbert J.A."/>
            <person name="Pupko T."/>
            <person name="Shuman H.A."/>
            <person name="Segal G."/>
        </authorList>
    </citation>
    <scope>NUCLEOTIDE SEQUENCE [LARGE SCALE GENOMIC DNA]</scope>
    <source>
        <strain evidence="1 3">CDC#1407-AL-14</strain>
    </source>
</reference>
<evidence type="ECO:0000313" key="3">
    <source>
        <dbReference type="Proteomes" id="UP000054735"/>
    </source>
</evidence>
<dbReference type="SUPFAM" id="SSF48403">
    <property type="entry name" value="Ankyrin repeat"/>
    <property type="match status" value="1"/>
</dbReference>
<dbReference type="Proteomes" id="UP000054735">
    <property type="component" value="Unassembled WGS sequence"/>
</dbReference>
<dbReference type="Proteomes" id="UP000255066">
    <property type="component" value="Unassembled WGS sequence"/>
</dbReference>
<protein>
    <submittedName>
        <fullName evidence="2">Uncharacterized protein</fullName>
    </submittedName>
</protein>
<dbReference type="EMBL" id="LNXT01000031">
    <property type="protein sequence ID" value="KTC70112.1"/>
    <property type="molecule type" value="Genomic_DNA"/>
</dbReference>
<dbReference type="InterPro" id="IPR002110">
    <property type="entry name" value="Ankyrin_rpt"/>
</dbReference>
<evidence type="ECO:0000313" key="2">
    <source>
        <dbReference type="EMBL" id="STX31995.1"/>
    </source>
</evidence>
<accession>A0A378IB49</accession>
<dbReference type="SMART" id="SM00248">
    <property type="entry name" value="ANK"/>
    <property type="match status" value="2"/>
</dbReference>
<evidence type="ECO:0000313" key="1">
    <source>
        <dbReference type="EMBL" id="KTC70112.1"/>
    </source>
</evidence>
<dbReference type="InterPro" id="IPR036770">
    <property type="entry name" value="Ankyrin_rpt-contain_sf"/>
</dbReference>
<sequence length="1081" mass="123166">MQLKSLKLTWVGYFGRNSVKIAPCFLHFIISMLQNFTKLADKTARMSISELKFKRLIPFVLPLRAQESNLQRPAMNWSLTRVPKQNGVHQRHLVLPRFNRVNESCYLHDDSLLETGIKVERLQVLYQCKSLNPASTLDRLLIGLHPNQVLSLMAIPRPGTSLKLCRALSGFDSLVSIEQLHNEALVNQHSFQFAPRAGADPRARASLQVRCDNEADVQRLKCFMVGIQSLGAFSQPITALWQGIEQQVNSQCDWYIDENIPMVEEPRLFTGYPNGISDYQPQTKISSFHPADILSFPDHLPDLHLAILEQNEEKVAQLLEVSPMSIFQRCPRGILPIELAKTCLNSFICAQIFNTWRALPKSSQWASQRFIEAANGMVHIEKTQIIDVERKQKKIDIFLKESQIFSEGRSGSGSSRSKLHQQAIAGQIKNVDSFVEEKADLENYRQVIKNILLAQARHHEAHILSIKRLNSIPERLEFYIKYLVTDAESLQDLETRVEHYIRSENNGEHLRELWDAFRLRKALDIQVLSEATAEYRRRCRTKNEKIFQVYTACLILQTGSIIYLDVLNVEREMQFPGAIQTRLAPGLDGDNSHVYSCKPLRHYSARDDFRLDPLIKSNLLSYEAQDPWGYTPLLLAVAANQLDTVKLFFEKGIGSDIIVPLGGADGWYYSLLDGSPSREMTALLLHYYLDPKFTFSWNSGVENKLQILLMYQHSLSQDTFNQNLLDYIATGHRYDLTLLDLILKHRDTPVQEGPYDPEMPEEVQKRFTAHNRGIALKQKKLSEREVSLQKLSFFGKETSSLIFYIKNDSNKRFYSLFKSTNELNPKEQNALAAIFARQFELPGDSGSFEKVQDFFKSKVLSDPHYLFDIFFDKANEAVAFCCFKFKTVNHPRFGHFNVIYASIAACDNEAARYNLLSSSFKIVLAAKKISDSQKVPLKFYGRFGRPGIAYLLIPKEARVSTKYHHPDGLIKFIAGLFGNVVEADGSSVPPVQSRATPACENVRLDEYNYLLNEFLHARTNASLPLIFDVDEVVYKSWLSKLSQVCGVTESYLGTLASDGRLSPHPAQSEESYVAFSGRSRL</sequence>
<dbReference type="EMBL" id="UGNW01000001">
    <property type="protein sequence ID" value="STX31995.1"/>
    <property type="molecule type" value="Genomic_DNA"/>
</dbReference>
<reference evidence="2 4" key="2">
    <citation type="submission" date="2018-06" db="EMBL/GenBank/DDBJ databases">
        <authorList>
            <consortium name="Pathogen Informatics"/>
            <person name="Doyle S."/>
        </authorList>
    </citation>
    <scope>NUCLEOTIDE SEQUENCE [LARGE SCALE GENOMIC DNA]</scope>
    <source>
        <strain evidence="2 4">NCTC12437</strain>
    </source>
</reference>